<dbReference type="EMBL" id="BLWD01000001">
    <property type="protein sequence ID" value="GFN08357.1"/>
    <property type="molecule type" value="Genomic_DNA"/>
</dbReference>
<sequence>MFVSSGVTGVQLVALKARGVREAGANPARSRHCDRGVPSSQDTPLTVQKPSGRHEGER</sequence>
<evidence type="ECO:0000313" key="3">
    <source>
        <dbReference type="Proteomes" id="UP000498740"/>
    </source>
</evidence>
<evidence type="ECO:0000256" key="1">
    <source>
        <dbReference type="SAM" id="MobiDB-lite"/>
    </source>
</evidence>
<feature type="region of interest" description="Disordered" evidence="1">
    <location>
        <begin position="21"/>
        <end position="58"/>
    </location>
</feature>
<comment type="caution">
    <text evidence="2">The sequence shown here is derived from an EMBL/GenBank/DDBJ whole genome shotgun (WGS) entry which is preliminary data.</text>
</comment>
<name>A0A7J0D2S1_STRMI</name>
<dbReference type="Proteomes" id="UP000498740">
    <property type="component" value="Unassembled WGS sequence"/>
</dbReference>
<organism evidence="2 3">
    <name type="scientific">Streptomyces microflavus</name>
    <name type="common">Streptomyces lipmanii</name>
    <dbReference type="NCBI Taxonomy" id="1919"/>
    <lineage>
        <taxon>Bacteria</taxon>
        <taxon>Bacillati</taxon>
        <taxon>Actinomycetota</taxon>
        <taxon>Actinomycetes</taxon>
        <taxon>Kitasatosporales</taxon>
        <taxon>Streptomycetaceae</taxon>
        <taxon>Streptomyces</taxon>
    </lineage>
</organism>
<evidence type="ECO:0000313" key="2">
    <source>
        <dbReference type="EMBL" id="GFN08357.1"/>
    </source>
</evidence>
<feature type="compositionally biased region" description="Polar residues" evidence="1">
    <location>
        <begin position="38"/>
        <end position="49"/>
    </location>
</feature>
<gene>
    <name evidence="2" type="ORF">Smic_69130</name>
</gene>
<protein>
    <submittedName>
        <fullName evidence="2">Uncharacterized protein</fullName>
    </submittedName>
</protein>
<dbReference type="AlphaFoldDB" id="A0A7J0D2S1"/>
<reference evidence="2 3" key="1">
    <citation type="submission" date="2020-05" db="EMBL/GenBank/DDBJ databases">
        <title>Whole genome shotgun sequence of Streptomyces microflavus NBRC 13062.</title>
        <authorList>
            <person name="Komaki H."/>
            <person name="Tamura T."/>
        </authorList>
    </citation>
    <scope>NUCLEOTIDE SEQUENCE [LARGE SCALE GENOMIC DNA]</scope>
    <source>
        <strain evidence="2 3">NBRC 13062</strain>
    </source>
</reference>
<proteinExistence type="predicted"/>
<accession>A0A7J0D2S1</accession>